<dbReference type="Gene3D" id="3.50.50.60">
    <property type="entry name" value="FAD/NAD(P)-binding domain"/>
    <property type="match status" value="2"/>
</dbReference>
<dbReference type="GO" id="GO:0005634">
    <property type="term" value="C:nucleus"/>
    <property type="evidence" value="ECO:0007669"/>
    <property type="project" value="TreeGrafter"/>
</dbReference>
<dbReference type="STRING" id="90262.A0A1X2IZY6"/>
<dbReference type="PANTHER" id="PTHR11787">
    <property type="entry name" value="RAB GDP-DISSOCIATION INHIBITOR"/>
    <property type="match status" value="1"/>
</dbReference>
<evidence type="ECO:0000313" key="2">
    <source>
        <dbReference type="EMBL" id="ORZ25121.1"/>
    </source>
</evidence>
<dbReference type="InterPro" id="IPR018203">
    <property type="entry name" value="GDP_dissociation_inhibitor"/>
</dbReference>
<keyword evidence="3" id="KW-1185">Reference proteome</keyword>
<organism evidence="2 3">
    <name type="scientific">Absidia repens</name>
    <dbReference type="NCBI Taxonomy" id="90262"/>
    <lineage>
        <taxon>Eukaryota</taxon>
        <taxon>Fungi</taxon>
        <taxon>Fungi incertae sedis</taxon>
        <taxon>Mucoromycota</taxon>
        <taxon>Mucoromycotina</taxon>
        <taxon>Mucoromycetes</taxon>
        <taxon>Mucorales</taxon>
        <taxon>Cunninghamellaceae</taxon>
        <taxon>Absidia</taxon>
    </lineage>
</organism>
<proteinExistence type="inferred from homology"/>
<sequence>MTDKLEDTSFDIIVLGTGLVESIVAGSLARSGKKVLHLDSNQHYGSGWSVFNFKNLLDWEQQLKNKDDSASTQEQQVDVSTLENNTTDTILKAIKDTLSSSLKHHASELSPSDVETYLQPSIDQHARLLLMNKSESKQIYDVTPALSQLNHLVVALKLSRHYNLDTTPKILPSRGDLVEILIRSGVGRYMEFKSVDDMYVFDHDDHRLEKVPGSKEDIFVNKSISLIDKRKLMKFLKFTVDEEKDMELLKVSAPIGFERTQSFMKSMGRFGKGAYLCTLYGGGSEISQAFCRICAVYGGVYILGQPLSRYIIDEETSKCTGVATTDGQVFTASHIISGLDYLSPKWEPSSDVTDDESSWISRGFLVTNKPPGPFNQTNDGQSLGISIIPPNDTLGNKDDLIYMLNQSSETMACPKNQFVTYLWTPSNDPTKETTTLKDIKPFLLQQQRSTDEDHQEGKVIFEVYYKQRIRSSQHIVDRWNIPDNVYVCSDPDASVDFEQATKEARSIFYRCVTEDVEFMPPAEEAEGDD</sequence>
<dbReference type="SUPFAM" id="SSF51905">
    <property type="entry name" value="FAD/NAD(P)-binding domain"/>
    <property type="match status" value="1"/>
</dbReference>
<dbReference type="SUPFAM" id="SSF54373">
    <property type="entry name" value="FAD-linked reductases, C-terminal domain"/>
    <property type="match status" value="1"/>
</dbReference>
<evidence type="ECO:0000256" key="1">
    <source>
        <dbReference type="ARBA" id="ARBA00005593"/>
    </source>
</evidence>
<gene>
    <name evidence="2" type="ORF">BCR42DRAFT_314577</name>
</gene>
<dbReference type="GO" id="GO:0005092">
    <property type="term" value="F:GDP-dissociation inhibitor activity"/>
    <property type="evidence" value="ECO:0007669"/>
    <property type="project" value="InterPro"/>
</dbReference>
<dbReference type="GO" id="GO:0005968">
    <property type="term" value="C:Rab-protein geranylgeranyltransferase complex"/>
    <property type="evidence" value="ECO:0007669"/>
    <property type="project" value="TreeGrafter"/>
</dbReference>
<dbReference type="Pfam" id="PF00996">
    <property type="entry name" value="GDI"/>
    <property type="match status" value="3"/>
</dbReference>
<dbReference type="GO" id="GO:0005829">
    <property type="term" value="C:cytosol"/>
    <property type="evidence" value="ECO:0007669"/>
    <property type="project" value="TreeGrafter"/>
</dbReference>
<comment type="caution">
    <text evidence="2">The sequence shown here is derived from an EMBL/GenBank/DDBJ whole genome shotgun (WGS) entry which is preliminary data.</text>
</comment>
<protein>
    <recommendedName>
        <fullName evidence="4">Rab proteins geranylgeranyltransferase component</fullName>
    </recommendedName>
</protein>
<evidence type="ECO:0008006" key="4">
    <source>
        <dbReference type="Google" id="ProtNLM"/>
    </source>
</evidence>
<dbReference type="PANTHER" id="PTHR11787:SF4">
    <property type="entry name" value="CHM, RAB ESCORT PROTEIN 1"/>
    <property type="match status" value="1"/>
</dbReference>
<evidence type="ECO:0000313" key="3">
    <source>
        <dbReference type="Proteomes" id="UP000193560"/>
    </source>
</evidence>
<dbReference type="InterPro" id="IPR036188">
    <property type="entry name" value="FAD/NAD-bd_sf"/>
</dbReference>
<dbReference type="Gene3D" id="3.30.519.10">
    <property type="entry name" value="Guanine Nucleotide Dissociation Inhibitor, domain 2"/>
    <property type="match status" value="2"/>
</dbReference>
<dbReference type="GO" id="GO:0007264">
    <property type="term" value="P:small GTPase-mediated signal transduction"/>
    <property type="evidence" value="ECO:0007669"/>
    <property type="project" value="InterPro"/>
</dbReference>
<dbReference type="AlphaFoldDB" id="A0A1X2IZY6"/>
<reference evidence="2 3" key="1">
    <citation type="submission" date="2016-07" db="EMBL/GenBank/DDBJ databases">
        <title>Pervasive Adenine N6-methylation of Active Genes in Fungi.</title>
        <authorList>
            <consortium name="DOE Joint Genome Institute"/>
            <person name="Mondo S.J."/>
            <person name="Dannebaum R.O."/>
            <person name="Kuo R.C."/>
            <person name="Labutti K."/>
            <person name="Haridas S."/>
            <person name="Kuo A."/>
            <person name="Salamov A."/>
            <person name="Ahrendt S.R."/>
            <person name="Lipzen A."/>
            <person name="Sullivan W."/>
            <person name="Andreopoulos W.B."/>
            <person name="Clum A."/>
            <person name="Lindquist E."/>
            <person name="Daum C."/>
            <person name="Ramamoorthy G.K."/>
            <person name="Gryganskyi A."/>
            <person name="Culley D."/>
            <person name="Magnuson J.K."/>
            <person name="James T.Y."/>
            <person name="O'Malley M.A."/>
            <person name="Stajich J.E."/>
            <person name="Spatafora J.W."/>
            <person name="Visel A."/>
            <person name="Grigoriev I.V."/>
        </authorList>
    </citation>
    <scope>NUCLEOTIDE SEQUENCE [LARGE SCALE GENOMIC DNA]</scope>
    <source>
        <strain evidence="2 3">NRRL 1336</strain>
    </source>
</reference>
<dbReference type="OrthoDB" id="9446342at2759"/>
<accession>A0A1X2IZY6</accession>
<comment type="similarity">
    <text evidence="1">Belongs to the Rab GDI family.</text>
</comment>
<dbReference type="EMBL" id="MCGE01000001">
    <property type="protein sequence ID" value="ORZ25121.1"/>
    <property type="molecule type" value="Genomic_DNA"/>
</dbReference>
<dbReference type="GO" id="GO:0016192">
    <property type="term" value="P:vesicle-mediated transport"/>
    <property type="evidence" value="ECO:0007669"/>
    <property type="project" value="TreeGrafter"/>
</dbReference>
<dbReference type="PRINTS" id="PR00891">
    <property type="entry name" value="RABGDIREP"/>
</dbReference>
<name>A0A1X2IZY6_9FUNG</name>
<dbReference type="Proteomes" id="UP000193560">
    <property type="component" value="Unassembled WGS sequence"/>
</dbReference>